<keyword evidence="3" id="KW-1185">Reference proteome</keyword>
<dbReference type="AlphaFoldDB" id="A0A367YHA9"/>
<organism evidence="2 3">
    <name type="scientific">Candida viswanathii</name>
    <dbReference type="NCBI Taxonomy" id="5486"/>
    <lineage>
        <taxon>Eukaryota</taxon>
        <taxon>Fungi</taxon>
        <taxon>Dikarya</taxon>
        <taxon>Ascomycota</taxon>
        <taxon>Saccharomycotina</taxon>
        <taxon>Pichiomycetes</taxon>
        <taxon>Debaryomycetaceae</taxon>
        <taxon>Candida/Lodderomyces clade</taxon>
        <taxon>Candida</taxon>
    </lineage>
</organism>
<name>A0A367YHA9_9ASCO</name>
<dbReference type="GO" id="GO:0003723">
    <property type="term" value="F:RNA binding"/>
    <property type="evidence" value="ECO:0007669"/>
    <property type="project" value="InterPro"/>
</dbReference>
<dbReference type="STRING" id="5486.A0A367YHA9"/>
<dbReference type="PANTHER" id="PTHR12732">
    <property type="entry name" value="UNCHARACTERIZED PROTEASOME COMPONENT REGION PCI-CONTAINING"/>
    <property type="match status" value="1"/>
</dbReference>
<dbReference type="PANTHER" id="PTHR12732:SF0">
    <property type="entry name" value="PCI DOMAIN-CONTAINING PROTEIN 2"/>
    <property type="match status" value="1"/>
</dbReference>
<gene>
    <name evidence="2" type="primary">CSN12</name>
    <name evidence="2" type="ORF">Cantr_00794</name>
</gene>
<comment type="caution">
    <text evidence="2">The sequence shown here is derived from an EMBL/GenBank/DDBJ whole genome shotgun (WGS) entry which is preliminary data.</text>
</comment>
<feature type="compositionally biased region" description="Polar residues" evidence="1">
    <location>
        <begin position="466"/>
        <end position="486"/>
    </location>
</feature>
<evidence type="ECO:0000313" key="3">
    <source>
        <dbReference type="Proteomes" id="UP000253472"/>
    </source>
</evidence>
<evidence type="ECO:0000256" key="1">
    <source>
        <dbReference type="SAM" id="MobiDB-lite"/>
    </source>
</evidence>
<protein>
    <submittedName>
        <fullName evidence="2">Protein CSN12</fullName>
    </submittedName>
</protein>
<sequence>MGRQNSNPSTSCPGTTTTRNQTKMSELIDYIALFAKSLDEKNVQAFQNCITINPSLTVANVRKQFPDPNQIDLYYVKEEFRPVLIAHLKLMRAVYGEKSLDLAFDALEELISSLIRAGTHQTNWINAPLIQSFKDLIAVYNAKEAKNPENLDEFVSSDEGDIGAMRMAKRSQLERLVLLFRDAFSLAFGDKEENKELSRQKDIYFFLSNLVKYSIKLDKFNLADASIQAVKPKANILPSMDSSIENKKYGVTYLYYQGLRALDNGKFAESEKHLDDAIALMAGYLNTKSKQLEQILLILIPLKLYNKGVTPLKKVWLKFPTLQVLYRDNFFKAVKQGNIAKFDEAMEKFQIVLLKKHLYQLVELLRECVRLQLFRKTFKICSELNKNGKPHIVPVNAFQLAVEYSTYHTRQTGDFNFSTDHLYNTSLSDVEYIFGQLVYRGKVRGYIHHSKGLIVFAKGDPFAPPSTEQQHQAARTNSPARQTSQA</sequence>
<proteinExistence type="predicted"/>
<dbReference type="Gene3D" id="1.10.10.10">
    <property type="entry name" value="Winged helix-like DNA-binding domain superfamily/Winged helix DNA-binding domain"/>
    <property type="match status" value="1"/>
</dbReference>
<reference evidence="2 3" key="1">
    <citation type="submission" date="2018-06" db="EMBL/GenBank/DDBJ databases">
        <title>Whole genome sequencing of Candida tropicalis (genome annotated by CSBL at Korea University).</title>
        <authorList>
            <person name="Ahn J."/>
        </authorList>
    </citation>
    <scope>NUCLEOTIDE SEQUENCE [LARGE SCALE GENOMIC DNA]</scope>
    <source>
        <strain evidence="2 3">ATCC 20962</strain>
    </source>
</reference>
<accession>A0A367YHA9</accession>
<dbReference type="InterPro" id="IPR045114">
    <property type="entry name" value="Csn12-like"/>
</dbReference>
<dbReference type="Proteomes" id="UP000253472">
    <property type="component" value="Unassembled WGS sequence"/>
</dbReference>
<evidence type="ECO:0000313" key="2">
    <source>
        <dbReference type="EMBL" id="RCK65157.1"/>
    </source>
</evidence>
<dbReference type="OrthoDB" id="10252687at2759"/>
<dbReference type="SMART" id="SM00753">
    <property type="entry name" value="PAM"/>
    <property type="match status" value="1"/>
</dbReference>
<dbReference type="InterPro" id="IPR036388">
    <property type="entry name" value="WH-like_DNA-bd_sf"/>
</dbReference>
<dbReference type="GO" id="GO:0003690">
    <property type="term" value="F:double-stranded DNA binding"/>
    <property type="evidence" value="ECO:0007669"/>
    <property type="project" value="InterPro"/>
</dbReference>
<feature type="region of interest" description="Disordered" evidence="1">
    <location>
        <begin position="463"/>
        <end position="486"/>
    </location>
</feature>
<dbReference type="EMBL" id="QLNQ01000021">
    <property type="protein sequence ID" value="RCK65157.1"/>
    <property type="molecule type" value="Genomic_DNA"/>
</dbReference>